<protein>
    <submittedName>
        <fullName evidence="2">Competence/damage-inducible protein-like protein cinA</fullName>
    </submittedName>
</protein>
<evidence type="ECO:0000313" key="2">
    <source>
        <dbReference type="EMBL" id="OAG11355.1"/>
    </source>
</evidence>
<reference evidence="2 3" key="1">
    <citation type="submission" date="2016-05" db="EMBL/GenBank/DDBJ databases">
        <title>Comparative analysis of secretome profiles of manganese(II)-oxidizing ascomycete fungi.</title>
        <authorList>
            <consortium name="DOE Joint Genome Institute"/>
            <person name="Zeiner C.A."/>
            <person name="Purvine S.O."/>
            <person name="Zink E.M."/>
            <person name="Wu S."/>
            <person name="Pasa-Tolic L."/>
            <person name="Chaput D.L."/>
            <person name="Haridas S."/>
            <person name="Grigoriev I.V."/>
            <person name="Santelli C.M."/>
            <person name="Hansel C.M."/>
        </authorList>
    </citation>
    <scope>NUCLEOTIDE SEQUENCE [LARGE SCALE GENOMIC DNA]</scope>
    <source>
        <strain evidence="2 3">AP3s5-JAC2a</strain>
    </source>
</reference>
<dbReference type="InParanoid" id="A0A177CUX3"/>
<dbReference type="SUPFAM" id="SSF142433">
    <property type="entry name" value="CinA-like"/>
    <property type="match status" value="1"/>
</dbReference>
<keyword evidence="3" id="KW-1185">Reference proteome</keyword>
<evidence type="ECO:0000259" key="1">
    <source>
        <dbReference type="Pfam" id="PF02464"/>
    </source>
</evidence>
<dbReference type="STRING" id="1460663.A0A177CUX3"/>
<dbReference type="Pfam" id="PF02464">
    <property type="entry name" value="CinA"/>
    <property type="match status" value="1"/>
</dbReference>
<evidence type="ECO:0000313" key="3">
    <source>
        <dbReference type="Proteomes" id="UP000077069"/>
    </source>
</evidence>
<organism evidence="2 3">
    <name type="scientific">Paraphaeosphaeria sporulosa</name>
    <dbReference type="NCBI Taxonomy" id="1460663"/>
    <lineage>
        <taxon>Eukaryota</taxon>
        <taxon>Fungi</taxon>
        <taxon>Dikarya</taxon>
        <taxon>Ascomycota</taxon>
        <taxon>Pezizomycotina</taxon>
        <taxon>Dothideomycetes</taxon>
        <taxon>Pleosporomycetidae</taxon>
        <taxon>Pleosporales</taxon>
        <taxon>Massarineae</taxon>
        <taxon>Didymosphaeriaceae</taxon>
        <taxon>Paraphaeosphaeria</taxon>
    </lineage>
</organism>
<dbReference type="EMBL" id="KV441548">
    <property type="protein sequence ID" value="OAG11355.1"/>
    <property type="molecule type" value="Genomic_DNA"/>
</dbReference>
<gene>
    <name evidence="2" type="ORF">CC84DRAFT_1077180</name>
</gene>
<feature type="domain" description="CinA C-terminal" evidence="1">
    <location>
        <begin position="12"/>
        <end position="169"/>
    </location>
</feature>
<dbReference type="GeneID" id="28757226"/>
<proteinExistence type="predicted"/>
<accession>A0A177CUX3</accession>
<dbReference type="Gene3D" id="3.90.950.20">
    <property type="entry name" value="CinA-like"/>
    <property type="match status" value="1"/>
</dbReference>
<dbReference type="InterPro" id="IPR008136">
    <property type="entry name" value="CinA_C"/>
</dbReference>
<name>A0A177CUX3_9PLEO</name>
<dbReference type="RefSeq" id="XP_018041720.1">
    <property type="nucleotide sequence ID" value="XM_018173740.1"/>
</dbReference>
<dbReference type="AlphaFoldDB" id="A0A177CUX3"/>
<dbReference type="InterPro" id="IPR036653">
    <property type="entry name" value="CinA-like_C"/>
</dbReference>
<dbReference type="OrthoDB" id="2350783at2759"/>
<dbReference type="Proteomes" id="UP000077069">
    <property type="component" value="Unassembled WGS sequence"/>
</dbReference>
<sequence>MTSAFPPPELREIVQEVASLLKERKETISVAETAAGGLISATLLSVPGASSIYRGGLTLYTLESRVAFAGWKPSDIESYSGPTTDIVKGLAEHTRKTLGSNWTVSESGTAGPGGGVKGTKRYRDPGFVALAVAGEKGTEVRELVTGLGGDREGNMVQFAVEALKLVRDTIKGEGKL</sequence>